<gene>
    <name evidence="1" type="ORF">BT96DRAFT_1003844</name>
</gene>
<evidence type="ECO:0000313" key="2">
    <source>
        <dbReference type="Proteomes" id="UP000799118"/>
    </source>
</evidence>
<dbReference type="OrthoDB" id="3102074at2759"/>
<reference evidence="1" key="1">
    <citation type="journal article" date="2019" name="Environ. Microbiol.">
        <title>Fungal ecological strategies reflected in gene transcription - a case study of two litter decomposers.</title>
        <authorList>
            <person name="Barbi F."/>
            <person name="Kohler A."/>
            <person name="Barry K."/>
            <person name="Baskaran P."/>
            <person name="Daum C."/>
            <person name="Fauchery L."/>
            <person name="Ihrmark K."/>
            <person name="Kuo A."/>
            <person name="LaButti K."/>
            <person name="Lipzen A."/>
            <person name="Morin E."/>
            <person name="Grigoriev I.V."/>
            <person name="Henrissat B."/>
            <person name="Lindahl B."/>
            <person name="Martin F."/>
        </authorList>
    </citation>
    <scope>NUCLEOTIDE SEQUENCE</scope>
    <source>
        <strain evidence="1">JB14</strain>
    </source>
</reference>
<dbReference type="AlphaFoldDB" id="A0A6A4GT08"/>
<keyword evidence="2" id="KW-1185">Reference proteome</keyword>
<protein>
    <submittedName>
        <fullName evidence="1">Uncharacterized protein</fullName>
    </submittedName>
</protein>
<dbReference type="EMBL" id="ML769725">
    <property type="protein sequence ID" value="KAE9388818.1"/>
    <property type="molecule type" value="Genomic_DNA"/>
</dbReference>
<name>A0A6A4GT08_9AGAR</name>
<organism evidence="1 2">
    <name type="scientific">Gymnopus androsaceus JB14</name>
    <dbReference type="NCBI Taxonomy" id="1447944"/>
    <lineage>
        <taxon>Eukaryota</taxon>
        <taxon>Fungi</taxon>
        <taxon>Dikarya</taxon>
        <taxon>Basidiomycota</taxon>
        <taxon>Agaricomycotina</taxon>
        <taxon>Agaricomycetes</taxon>
        <taxon>Agaricomycetidae</taxon>
        <taxon>Agaricales</taxon>
        <taxon>Marasmiineae</taxon>
        <taxon>Omphalotaceae</taxon>
        <taxon>Gymnopus</taxon>
    </lineage>
</organism>
<dbReference type="Proteomes" id="UP000799118">
    <property type="component" value="Unassembled WGS sequence"/>
</dbReference>
<accession>A0A6A4GT08</accession>
<proteinExistence type="predicted"/>
<sequence>MAIPPSQFYVNPNHPSSPTPAEWYFMETVFVDAAKERKGKFVAVSPQKFLEKYLPEHLGMPQVNHASFTNVSGILSNF</sequence>
<evidence type="ECO:0000313" key="1">
    <source>
        <dbReference type="EMBL" id="KAE9388818.1"/>
    </source>
</evidence>